<dbReference type="Pfam" id="PF07624">
    <property type="entry name" value="PSD2"/>
    <property type="match status" value="1"/>
</dbReference>
<dbReference type="InterPro" id="IPR013042">
    <property type="entry name" value="DUF1592"/>
</dbReference>
<feature type="domain" description="DUF1588" evidence="2">
    <location>
        <begin position="224"/>
        <end position="324"/>
    </location>
</feature>
<sequence>EERPCAERILSNLASNAYRRPASDSDVDGLMTFYDRGASTGGFERGIRAALQAVLASPHFVFRLEETPNGVKPGEIYEISNVDLASRLSFFLWGRPPDQALVDLANQRDLSDPDELKRQVHRMLSDPRAEALGPRFAGQWLRLQDLEKIHPDALRYPYFDQTLADAMARETELLFSHIVEEDRPVMDLLTADYTFANERLARHYGIPGIVGQGFRKVTYPDETRRGLLGHGSILTMTSHADRTSPVLRGKWVLEVLLGAPPPPPPPNVPDLDETGVTADGRFLTVRERMEEHRTNPACQSCHQVIDPIGLSLENFDVTGAWRVRDSGNLVDPASQLYDGTPLDGPHDLREALLSRPEVFYRVFTENMMAYALGRRVEYWDMPTIRSITQEAADNDYRLSSFVLGIVQSPAFRMSRAPDTSNTQTLNGV</sequence>
<dbReference type="AlphaFoldDB" id="A0A382FJ73"/>
<reference evidence="5" key="1">
    <citation type="submission" date="2018-05" db="EMBL/GenBank/DDBJ databases">
        <authorList>
            <person name="Lanie J.A."/>
            <person name="Ng W.-L."/>
            <person name="Kazmierczak K.M."/>
            <person name="Andrzejewski T.M."/>
            <person name="Davidsen T.M."/>
            <person name="Wayne K.J."/>
            <person name="Tettelin H."/>
            <person name="Glass J.I."/>
            <person name="Rusch D."/>
            <person name="Podicherti R."/>
            <person name="Tsui H.-C.T."/>
            <person name="Winkler M.E."/>
        </authorList>
    </citation>
    <scope>NUCLEOTIDE SEQUENCE</scope>
</reference>
<accession>A0A382FJ73</accession>
<feature type="domain" description="DUF1585" evidence="1">
    <location>
        <begin position="338"/>
        <end position="411"/>
    </location>
</feature>
<gene>
    <name evidence="5" type="ORF">METZ01_LOCUS215573</name>
</gene>
<dbReference type="InterPro" id="IPR013039">
    <property type="entry name" value="DUF1588"/>
</dbReference>
<proteinExistence type="predicted"/>
<dbReference type="InterPro" id="IPR013043">
    <property type="entry name" value="DUF1595"/>
</dbReference>
<dbReference type="InterPro" id="IPR011478">
    <property type="entry name" value="DUF1585"/>
</dbReference>
<dbReference type="Pfam" id="PF07627">
    <property type="entry name" value="PSCyt3"/>
    <property type="match status" value="1"/>
</dbReference>
<organism evidence="5">
    <name type="scientific">marine metagenome</name>
    <dbReference type="NCBI Taxonomy" id="408172"/>
    <lineage>
        <taxon>unclassified sequences</taxon>
        <taxon>metagenomes</taxon>
        <taxon>ecological metagenomes</taxon>
    </lineage>
</organism>
<name>A0A382FJ73_9ZZZZ</name>
<evidence type="ECO:0000259" key="4">
    <source>
        <dbReference type="Pfam" id="PF07637"/>
    </source>
</evidence>
<feature type="domain" description="DUF1592" evidence="3">
    <location>
        <begin position="80"/>
        <end position="206"/>
    </location>
</feature>
<evidence type="ECO:0000259" key="2">
    <source>
        <dbReference type="Pfam" id="PF07627"/>
    </source>
</evidence>
<feature type="non-terminal residue" evidence="5">
    <location>
        <position position="1"/>
    </location>
</feature>
<dbReference type="Pfam" id="PF07631">
    <property type="entry name" value="PSD4"/>
    <property type="match status" value="1"/>
</dbReference>
<feature type="domain" description="DUF1595" evidence="4">
    <location>
        <begin position="5"/>
        <end position="65"/>
    </location>
</feature>
<dbReference type="Pfam" id="PF07637">
    <property type="entry name" value="PSD5"/>
    <property type="match status" value="1"/>
</dbReference>
<evidence type="ECO:0000259" key="1">
    <source>
        <dbReference type="Pfam" id="PF07624"/>
    </source>
</evidence>
<dbReference type="EMBL" id="UINC01050124">
    <property type="protein sequence ID" value="SVB62719.1"/>
    <property type="molecule type" value="Genomic_DNA"/>
</dbReference>
<evidence type="ECO:0008006" key="6">
    <source>
        <dbReference type="Google" id="ProtNLM"/>
    </source>
</evidence>
<evidence type="ECO:0000259" key="3">
    <source>
        <dbReference type="Pfam" id="PF07631"/>
    </source>
</evidence>
<evidence type="ECO:0000313" key="5">
    <source>
        <dbReference type="EMBL" id="SVB62719.1"/>
    </source>
</evidence>
<protein>
    <recommendedName>
        <fullName evidence="6">DUF1592 domain-containing protein</fullName>
    </recommendedName>
</protein>